<gene>
    <name evidence="1" type="ORF">J2793_007437</name>
</gene>
<dbReference type="InterPro" id="IPR008727">
    <property type="entry name" value="PAAR_motif"/>
</dbReference>
<comment type="caution">
    <text evidence="1">The sequence shown here is derived from an EMBL/GenBank/DDBJ whole genome shotgun (WGS) entry which is preliminary data.</text>
</comment>
<evidence type="ECO:0000313" key="1">
    <source>
        <dbReference type="EMBL" id="MDP9651962.1"/>
    </source>
</evidence>
<organism evidence="1 2">
    <name type="scientific">Paraburkholderia caledonica</name>
    <dbReference type="NCBI Taxonomy" id="134536"/>
    <lineage>
        <taxon>Bacteria</taxon>
        <taxon>Pseudomonadati</taxon>
        <taxon>Pseudomonadota</taxon>
        <taxon>Betaproteobacteria</taxon>
        <taxon>Burkholderiales</taxon>
        <taxon>Burkholderiaceae</taxon>
        <taxon>Paraburkholderia</taxon>
    </lineage>
</organism>
<dbReference type="RefSeq" id="WP_392396457.1">
    <property type="nucleotide sequence ID" value="NZ_JAURTK010000043.1"/>
</dbReference>
<evidence type="ECO:0000313" key="2">
    <source>
        <dbReference type="Proteomes" id="UP001229486"/>
    </source>
</evidence>
<dbReference type="Proteomes" id="UP001229486">
    <property type="component" value="Unassembled WGS sequence"/>
</dbReference>
<dbReference type="EMBL" id="JAURTK010000043">
    <property type="protein sequence ID" value="MDP9651962.1"/>
    <property type="molecule type" value="Genomic_DNA"/>
</dbReference>
<sequence>MSRRFILKGDNTDSNGVVLDGIAGWSFDGRPLAYVGAPVFCSTCSAEGAIIRDGSPRSMQVMGRQVALENNLCRCKCVPLPKLVPSQATGTLSP</sequence>
<protein>
    <submittedName>
        <fullName evidence="1">Zn-binding protein involved in type VI secretion</fullName>
    </submittedName>
</protein>
<dbReference type="CDD" id="cd14744">
    <property type="entry name" value="PAAR_CT_2"/>
    <property type="match status" value="1"/>
</dbReference>
<proteinExistence type="predicted"/>
<accession>A0AB73IVA7</accession>
<reference evidence="1" key="1">
    <citation type="submission" date="2023-07" db="EMBL/GenBank/DDBJ databases">
        <title>Sorghum-associated microbial communities from plants grown in Nebraska, USA.</title>
        <authorList>
            <person name="Schachtman D."/>
        </authorList>
    </citation>
    <scope>NUCLEOTIDE SEQUENCE</scope>
    <source>
        <strain evidence="1">DS1061</strain>
    </source>
</reference>
<dbReference type="Pfam" id="PF05488">
    <property type="entry name" value="PAAR_motif"/>
    <property type="match status" value="1"/>
</dbReference>
<dbReference type="AlphaFoldDB" id="A0AB73IVA7"/>
<name>A0AB73IVA7_9BURK</name>